<dbReference type="OrthoDB" id="6516566at2759"/>
<feature type="region of interest" description="Disordered" evidence="5">
    <location>
        <begin position="663"/>
        <end position="684"/>
    </location>
</feature>
<dbReference type="GO" id="GO:0048786">
    <property type="term" value="C:presynaptic active zone"/>
    <property type="evidence" value="ECO:0007669"/>
    <property type="project" value="TreeGrafter"/>
</dbReference>
<dbReference type="Proteomes" id="UP000218231">
    <property type="component" value="Unassembled WGS sequence"/>
</dbReference>
<feature type="compositionally biased region" description="Basic and acidic residues" evidence="5">
    <location>
        <begin position="92"/>
        <end position="107"/>
    </location>
</feature>
<feature type="compositionally biased region" description="Low complexity" evidence="5">
    <location>
        <begin position="131"/>
        <end position="142"/>
    </location>
</feature>
<comment type="caution">
    <text evidence="7">The sequence shown here is derived from an EMBL/GenBank/DDBJ whole genome shotgun (WGS) entry which is preliminary data.</text>
</comment>
<evidence type="ECO:0000256" key="1">
    <source>
        <dbReference type="ARBA" id="ARBA00007547"/>
    </source>
</evidence>
<gene>
    <name evidence="7" type="ORF">WR25_23317</name>
</gene>
<keyword evidence="2" id="KW-0677">Repeat</keyword>
<name>A0A2A2J7S0_9BILA</name>
<comment type="similarity">
    <text evidence="1">Belongs to the liprin family. Liprin-beta subfamily.</text>
</comment>
<dbReference type="InterPro" id="IPR058914">
    <property type="entry name" value="LIPB1/2_CC"/>
</dbReference>
<feature type="region of interest" description="Disordered" evidence="5">
    <location>
        <begin position="440"/>
        <end position="476"/>
    </location>
</feature>
<dbReference type="Pfam" id="PF07647">
    <property type="entry name" value="SAM_2"/>
    <property type="match status" value="2"/>
</dbReference>
<feature type="region of interest" description="Disordered" evidence="5">
    <location>
        <begin position="15"/>
        <end position="45"/>
    </location>
</feature>
<dbReference type="AlphaFoldDB" id="A0A2A2J7S0"/>
<dbReference type="InterPro" id="IPR013761">
    <property type="entry name" value="SAM/pointed_sf"/>
</dbReference>
<feature type="compositionally biased region" description="Low complexity" evidence="5">
    <location>
        <begin position="444"/>
        <end position="462"/>
    </location>
</feature>
<dbReference type="PROSITE" id="PS50105">
    <property type="entry name" value="SAM_DOMAIN"/>
    <property type="match status" value="2"/>
</dbReference>
<organism evidence="7 8">
    <name type="scientific">Diploscapter pachys</name>
    <dbReference type="NCBI Taxonomy" id="2018661"/>
    <lineage>
        <taxon>Eukaryota</taxon>
        <taxon>Metazoa</taxon>
        <taxon>Ecdysozoa</taxon>
        <taxon>Nematoda</taxon>
        <taxon>Chromadorea</taxon>
        <taxon>Rhabditida</taxon>
        <taxon>Rhabditina</taxon>
        <taxon>Rhabditomorpha</taxon>
        <taxon>Rhabditoidea</taxon>
        <taxon>Rhabditidae</taxon>
        <taxon>Diploscapter</taxon>
    </lineage>
</organism>
<feature type="region of interest" description="Disordered" evidence="5">
    <location>
        <begin position="597"/>
        <end position="640"/>
    </location>
</feature>
<evidence type="ECO:0000256" key="3">
    <source>
        <dbReference type="ARBA" id="ARBA00023054"/>
    </source>
</evidence>
<evidence type="ECO:0000313" key="7">
    <source>
        <dbReference type="EMBL" id="PAV57707.1"/>
    </source>
</evidence>
<dbReference type="Gene3D" id="1.10.150.50">
    <property type="entry name" value="Transcription Factor, Ets-1"/>
    <property type="match status" value="3"/>
</dbReference>
<feature type="compositionally biased region" description="Low complexity" evidence="5">
    <location>
        <begin position="628"/>
        <end position="640"/>
    </location>
</feature>
<evidence type="ECO:0000259" key="6">
    <source>
        <dbReference type="PROSITE" id="PS50105"/>
    </source>
</evidence>
<dbReference type="Pfam" id="PF00536">
    <property type="entry name" value="SAM_1"/>
    <property type="match status" value="1"/>
</dbReference>
<dbReference type="SMART" id="SM00454">
    <property type="entry name" value="SAM"/>
    <property type="match status" value="3"/>
</dbReference>
<feature type="compositionally biased region" description="Low complexity" evidence="5">
    <location>
        <begin position="672"/>
        <end position="683"/>
    </location>
</feature>
<dbReference type="CDD" id="cd09563">
    <property type="entry name" value="SAM_liprin-beta1_2_repeat1"/>
    <property type="match status" value="1"/>
</dbReference>
<dbReference type="PANTHER" id="PTHR12587:SF14">
    <property type="entry name" value="AT31531P"/>
    <property type="match status" value="1"/>
</dbReference>
<keyword evidence="8" id="KW-1185">Reference proteome</keyword>
<dbReference type="Pfam" id="PF26022">
    <property type="entry name" value="CC_Liprin_beta"/>
    <property type="match status" value="1"/>
</dbReference>
<dbReference type="PANTHER" id="PTHR12587">
    <property type="entry name" value="LAR INTERACTING PROTEIN LIP -RELATED PROTEIN"/>
    <property type="match status" value="1"/>
</dbReference>
<dbReference type="STRING" id="2018661.A0A2A2J7S0"/>
<evidence type="ECO:0000256" key="5">
    <source>
        <dbReference type="SAM" id="MobiDB-lite"/>
    </source>
</evidence>
<dbReference type="EMBL" id="LIAE01010630">
    <property type="protein sequence ID" value="PAV57707.1"/>
    <property type="molecule type" value="Genomic_DNA"/>
</dbReference>
<keyword evidence="3 4" id="KW-0175">Coiled coil</keyword>
<feature type="domain" description="SAM" evidence="6">
    <location>
        <begin position="779"/>
        <end position="842"/>
    </location>
</feature>
<proteinExistence type="inferred from homology"/>
<accession>A0A2A2J7S0</accession>
<evidence type="ECO:0000256" key="4">
    <source>
        <dbReference type="SAM" id="Coils"/>
    </source>
</evidence>
<feature type="region of interest" description="Disordered" evidence="5">
    <location>
        <begin position="549"/>
        <end position="575"/>
    </location>
</feature>
<feature type="compositionally biased region" description="Low complexity" evidence="5">
    <location>
        <begin position="553"/>
        <end position="575"/>
    </location>
</feature>
<dbReference type="InterPro" id="IPR001660">
    <property type="entry name" value="SAM"/>
</dbReference>
<feature type="region of interest" description="Disordered" evidence="5">
    <location>
        <begin position="82"/>
        <end position="142"/>
    </location>
</feature>
<sequence length="1001" mass="111969">MLLESCFSSNSEIFAGSRLPGPHRKSVSRKSANGTIHVQPQVPPHRSYLSPIGTVIHNGNIPVQQMICNGHSIKANANHKDLDEGLDMENGNSREDDAPVSEERKEQSWNGNGKEYGRLAYNSDGSSGVESPPSDIPTSTSSLCNPTKVYTDFIKALDENAISERPDPETQLKIVQWLSGSTSPSPSMSTVSCPEYPELQEKLHRLAMARDSLQLQVCVLTEQISAQKEKIRDLENMLSMKRNSLTSTEELLQDRLRKMSDDPSDYEAKKMNLMAEVSNLKLKFASLEREKDETERRLKHSQNEFDQVSQSMQGMNPQQIKNANGSLNNMDLAMKSARTDKHDEEMNQLRAAVQRLIVDNEQKSMQINNLRTALDEQIKIKDMQSRPDNFYTPSPRWSGDSANFDVGAQIKRILMDDPIEPMSHSTSFPVSLCSSGALRSTPRSVVQPSSSYTSSLSTASPQHSWSQTSTPRHLIPAPGGIRNEFTNFRTPSSPAARQLAAELDELRRIGVDGQGHPYSTASLPRGLGKASSTFTLPKKLSVASNASAGEFTSSTASASKPPAPRSAASECGESAASRRAAARGYRLPVNWLGQKLRKAKRTMSTPNIGDAEKSEQIESDDEVARGRSTTNLSQTSSQNLKNFKRDRTRSSLRNLFSKLTRSTSQDQHAFRRGSAARSTSSGRLGMSTSILPGAVAIRPPLSQFVDWRTEQLAEWMAEAGFPEYVPEVSKHARSGRHLLNMSTHEYESILGIKNPLHRKKLSQHLRRIEDDITEPWNNWDIHLTLRWLEDIGLPQYKEVFTENHIDGAMLISLTAADMAEMKIYNGHHYLTISRGIQLLKMCDFKPALMDRKYDTETINRCPCPENVVRWTHTVVCEWLRHIDLAEFTPNMLCAGVPGCLLVYEPTFTAESLAEILQIPAHKTLLRRHLTSHYNQLLGQKIIADKRDFLVNGIWPILGPSVRIKLVKKGFSLTKKKSRNEICVEPEELLCPQVLNHKYPQV</sequence>
<dbReference type="InterPro" id="IPR037617">
    <property type="entry name" value="LIPB1/2_SAM_1"/>
</dbReference>
<reference evidence="7 8" key="1">
    <citation type="journal article" date="2017" name="Curr. Biol.">
        <title>Genome architecture and evolution of a unichromosomal asexual nematode.</title>
        <authorList>
            <person name="Fradin H."/>
            <person name="Zegar C."/>
            <person name="Gutwein M."/>
            <person name="Lucas J."/>
            <person name="Kovtun M."/>
            <person name="Corcoran D."/>
            <person name="Baugh L.R."/>
            <person name="Kiontke K."/>
            <person name="Gunsalus K."/>
            <person name="Fitch D.H."/>
            <person name="Piano F."/>
        </authorList>
    </citation>
    <scope>NUCLEOTIDE SEQUENCE [LARGE SCALE GENOMIC DNA]</scope>
    <source>
        <strain evidence="7">PF1309</strain>
    </source>
</reference>
<evidence type="ECO:0000256" key="2">
    <source>
        <dbReference type="ARBA" id="ARBA00022737"/>
    </source>
</evidence>
<dbReference type="GO" id="GO:0007528">
    <property type="term" value="P:neuromuscular junction development"/>
    <property type="evidence" value="ECO:0007669"/>
    <property type="project" value="TreeGrafter"/>
</dbReference>
<dbReference type="SUPFAM" id="SSF47769">
    <property type="entry name" value="SAM/Pointed domain"/>
    <property type="match status" value="2"/>
</dbReference>
<feature type="compositionally biased region" description="Polar residues" evidence="5">
    <location>
        <begin position="29"/>
        <end position="38"/>
    </location>
</feature>
<feature type="domain" description="SAM" evidence="6">
    <location>
        <begin position="707"/>
        <end position="771"/>
    </location>
</feature>
<evidence type="ECO:0000313" key="8">
    <source>
        <dbReference type="Proteomes" id="UP000218231"/>
    </source>
</evidence>
<protein>
    <recommendedName>
        <fullName evidence="6">SAM domain-containing protein</fullName>
    </recommendedName>
</protein>
<feature type="coiled-coil region" evidence="4">
    <location>
        <begin position="270"/>
        <end position="311"/>
    </location>
</feature>
<dbReference type="InterPro" id="IPR029515">
    <property type="entry name" value="Liprin"/>
</dbReference>